<dbReference type="EMBL" id="CP000390">
    <property type="protein sequence ID" value="ABG62805.1"/>
    <property type="molecule type" value="Genomic_DNA"/>
</dbReference>
<proteinExistence type="predicted"/>
<feature type="domain" description="HPt" evidence="2">
    <location>
        <begin position="43"/>
        <end position="103"/>
    </location>
</feature>
<dbReference type="KEGG" id="mes:Meso_1409"/>
<evidence type="ECO:0000256" key="1">
    <source>
        <dbReference type="ARBA" id="ARBA00023012"/>
    </source>
</evidence>
<dbReference type="InterPro" id="IPR036641">
    <property type="entry name" value="HPT_dom_sf"/>
</dbReference>
<reference evidence="3" key="1">
    <citation type="submission" date="2006-06" db="EMBL/GenBank/DDBJ databases">
        <title>Complete sequence of chromosome of Chelativorans sp. BNC1.</title>
        <authorList>
            <consortium name="US DOE Joint Genome Institute"/>
            <person name="Copeland A."/>
            <person name="Lucas S."/>
            <person name="Lapidus A."/>
            <person name="Barry K."/>
            <person name="Detter J.C."/>
            <person name="Glavina del Rio T."/>
            <person name="Hammon N."/>
            <person name="Israni S."/>
            <person name="Dalin E."/>
            <person name="Tice H."/>
            <person name="Pitluck S."/>
            <person name="Chertkov O."/>
            <person name="Brettin T."/>
            <person name="Bruce D."/>
            <person name="Han C."/>
            <person name="Tapia R."/>
            <person name="Gilna P."/>
            <person name="Schmutz J."/>
            <person name="Larimer F."/>
            <person name="Land M."/>
            <person name="Hauser L."/>
            <person name="Kyrpides N."/>
            <person name="Mikhailova N."/>
            <person name="Richardson P."/>
        </authorList>
    </citation>
    <scope>NUCLEOTIDE SEQUENCE</scope>
    <source>
        <strain evidence="3">BNC1</strain>
    </source>
</reference>
<dbReference type="GO" id="GO:0004672">
    <property type="term" value="F:protein kinase activity"/>
    <property type="evidence" value="ECO:0007669"/>
    <property type="project" value="UniProtKB-ARBA"/>
</dbReference>
<dbReference type="OrthoDB" id="8454588at2"/>
<accession>Q11IH0</accession>
<dbReference type="SUPFAM" id="SSF47226">
    <property type="entry name" value="Histidine-containing phosphotransfer domain, HPT domain"/>
    <property type="match status" value="1"/>
</dbReference>
<dbReference type="STRING" id="266779.Meso_1409"/>
<dbReference type="InterPro" id="IPR008207">
    <property type="entry name" value="Sig_transdc_His_kin_Hpt_dom"/>
</dbReference>
<dbReference type="eggNOG" id="COG2198">
    <property type="taxonomic scope" value="Bacteria"/>
</dbReference>
<evidence type="ECO:0000313" key="3">
    <source>
        <dbReference type="EMBL" id="ABG62805.1"/>
    </source>
</evidence>
<protein>
    <recommendedName>
        <fullName evidence="2">HPt domain-containing protein</fullName>
    </recommendedName>
</protein>
<gene>
    <name evidence="3" type="ordered locus">Meso_1409</name>
</gene>
<organism evidence="3">
    <name type="scientific">Chelativorans sp. (strain BNC1)</name>
    <dbReference type="NCBI Taxonomy" id="266779"/>
    <lineage>
        <taxon>Bacteria</taxon>
        <taxon>Pseudomonadati</taxon>
        <taxon>Pseudomonadota</taxon>
        <taxon>Alphaproteobacteria</taxon>
        <taxon>Hyphomicrobiales</taxon>
        <taxon>Phyllobacteriaceae</taxon>
        <taxon>Chelativorans</taxon>
    </lineage>
</organism>
<sequence>MLDSEKQHIFKALPLDFAHLSRQTMGDEQLKREVLDLFLVQAAAAQAEVAGTNLEGRRMLAHRLVGSARAVGAFAIAACAAELEASPNSEEIAERLPRLIEEMKLFVSQHTETGGAG</sequence>
<dbReference type="HOGENOM" id="CLU_155085_1_0_5"/>
<dbReference type="GO" id="GO:0000160">
    <property type="term" value="P:phosphorelay signal transduction system"/>
    <property type="evidence" value="ECO:0007669"/>
    <property type="project" value="UniProtKB-KW"/>
</dbReference>
<evidence type="ECO:0000259" key="2">
    <source>
        <dbReference type="Pfam" id="PF01627"/>
    </source>
</evidence>
<dbReference type="Gene3D" id="1.20.120.160">
    <property type="entry name" value="HPT domain"/>
    <property type="match status" value="1"/>
</dbReference>
<name>Q11IH0_CHESB</name>
<dbReference type="AlphaFoldDB" id="Q11IH0"/>
<dbReference type="Pfam" id="PF01627">
    <property type="entry name" value="Hpt"/>
    <property type="match status" value="1"/>
</dbReference>
<keyword evidence="1" id="KW-0902">Two-component regulatory system</keyword>